<reference evidence="2 3" key="1">
    <citation type="submission" date="2019-03" db="EMBL/GenBank/DDBJ databases">
        <title>Genomic Encyclopedia of Archaeal and Bacterial Type Strains, Phase II (KMG-II): from individual species to whole genera.</title>
        <authorList>
            <person name="Goeker M."/>
        </authorList>
    </citation>
    <scope>NUCLEOTIDE SEQUENCE [LARGE SCALE GENOMIC DNA]</scope>
    <source>
        <strain evidence="2 3">DSM 45499</strain>
    </source>
</reference>
<dbReference type="AlphaFoldDB" id="A0A4R7VYH9"/>
<dbReference type="Gene3D" id="1.10.3290.10">
    <property type="entry name" value="Fido-like domain"/>
    <property type="match status" value="1"/>
</dbReference>
<comment type="caution">
    <text evidence="2">The sequence shown here is derived from an EMBL/GenBank/DDBJ whole genome shotgun (WGS) entry which is preliminary data.</text>
</comment>
<dbReference type="Proteomes" id="UP000294927">
    <property type="component" value="Unassembled WGS sequence"/>
</dbReference>
<dbReference type="InterPro" id="IPR036597">
    <property type="entry name" value="Fido-like_dom_sf"/>
</dbReference>
<dbReference type="EMBL" id="SOCP01000003">
    <property type="protein sequence ID" value="TDV55124.1"/>
    <property type="molecule type" value="Genomic_DNA"/>
</dbReference>
<accession>A0A4R7VYH9</accession>
<feature type="domain" description="Fic/DOC N-terminal" evidence="1">
    <location>
        <begin position="3"/>
        <end position="63"/>
    </location>
</feature>
<gene>
    <name evidence="2" type="ORF">CLV71_103365</name>
</gene>
<evidence type="ECO:0000313" key="2">
    <source>
        <dbReference type="EMBL" id="TDV55124.1"/>
    </source>
</evidence>
<dbReference type="InterPro" id="IPR025758">
    <property type="entry name" value="Fic/DOC_N"/>
</dbReference>
<evidence type="ECO:0000259" key="1">
    <source>
        <dbReference type="Pfam" id="PF13784"/>
    </source>
</evidence>
<proteinExistence type="predicted"/>
<organism evidence="2 3">
    <name type="scientific">Actinophytocola oryzae</name>
    <dbReference type="NCBI Taxonomy" id="502181"/>
    <lineage>
        <taxon>Bacteria</taxon>
        <taxon>Bacillati</taxon>
        <taxon>Actinomycetota</taxon>
        <taxon>Actinomycetes</taxon>
        <taxon>Pseudonocardiales</taxon>
        <taxon>Pseudonocardiaceae</taxon>
    </lineage>
</organism>
<evidence type="ECO:0000313" key="3">
    <source>
        <dbReference type="Proteomes" id="UP000294927"/>
    </source>
</evidence>
<sequence length="343" mass="38270">MAAAAEQKLGRLDVVTQHMPVRKHWVEQTMRREALASARLDEWLITVREAYALDLKQPAQDRDTPLRGYLRSGIAVVKAAKRGRPLDVDLMGRLSSVTTGGRGDEPLPWRTTTAWLGGSSPAAAYLIVAPPGAELRVGTEQWCSWVREQKEMPLIVKITAALLQFMLLSPFPRSGHLARLAVTHELLRTRTLSAPVLPLSEWLHRHQDELPRIVRGVVESHDLDTAVSFVAACVSEVCEVEIARIESARRQSAEVLRKFTRRTAVVRAIQALYAKPMMGLSEIESVCKVSDSQAAKVIRQLQEAGVVEPLDMASFRQHTTDTPYRKTVFVPSIMRVLGLWPLP</sequence>
<keyword evidence="3" id="KW-1185">Reference proteome</keyword>
<protein>
    <submittedName>
        <fullName evidence="2">Fic family protein</fullName>
    </submittedName>
</protein>
<name>A0A4R7VYH9_9PSEU</name>
<dbReference type="Pfam" id="PF13784">
    <property type="entry name" value="Fic_N"/>
    <property type="match status" value="1"/>
</dbReference>